<feature type="compositionally biased region" description="Basic residues" evidence="1">
    <location>
        <begin position="55"/>
        <end position="66"/>
    </location>
</feature>
<evidence type="ECO:0000313" key="2">
    <source>
        <dbReference type="EMBL" id="KAK9908172.1"/>
    </source>
</evidence>
<comment type="caution">
    <text evidence="2">The sequence shown here is derived from an EMBL/GenBank/DDBJ whole genome shotgun (WGS) entry which is preliminary data.</text>
</comment>
<accession>A0ABR2YMF8</accession>
<evidence type="ECO:0000313" key="3">
    <source>
        <dbReference type="Proteomes" id="UP001491310"/>
    </source>
</evidence>
<gene>
    <name evidence="2" type="ORF">WJX75_003732</name>
</gene>
<sequence>MDESSIMNIMEEQATSAGDQSDRPPAPNPKASRARLWRARRKNDLSIEQLEDARRKNRDRQKRFRDRKREQKREARGHLPVCNKQAALHLKALTRQTRCLSKNQAVERLLAAIQEPSPRLLLWRNFCLI</sequence>
<reference evidence="2 3" key="1">
    <citation type="journal article" date="2024" name="Nat. Commun.">
        <title>Phylogenomics reveals the evolutionary origins of lichenization in chlorophyte algae.</title>
        <authorList>
            <person name="Puginier C."/>
            <person name="Libourel C."/>
            <person name="Otte J."/>
            <person name="Skaloud P."/>
            <person name="Haon M."/>
            <person name="Grisel S."/>
            <person name="Petersen M."/>
            <person name="Berrin J.G."/>
            <person name="Delaux P.M."/>
            <person name="Dal Grande F."/>
            <person name="Keller J."/>
        </authorList>
    </citation>
    <scope>NUCLEOTIDE SEQUENCE [LARGE SCALE GENOMIC DNA]</scope>
    <source>
        <strain evidence="2 3">SAG 216-7</strain>
    </source>
</reference>
<dbReference type="EMBL" id="JALJOT010000008">
    <property type="protein sequence ID" value="KAK9908172.1"/>
    <property type="molecule type" value="Genomic_DNA"/>
</dbReference>
<name>A0ABR2YMF8_9CHLO</name>
<evidence type="ECO:0008006" key="4">
    <source>
        <dbReference type="Google" id="ProtNLM"/>
    </source>
</evidence>
<feature type="compositionally biased region" description="Basic and acidic residues" evidence="1">
    <location>
        <begin position="67"/>
        <end position="77"/>
    </location>
</feature>
<feature type="compositionally biased region" description="Basic residues" evidence="1">
    <location>
        <begin position="32"/>
        <end position="41"/>
    </location>
</feature>
<keyword evidence="3" id="KW-1185">Reference proteome</keyword>
<feature type="region of interest" description="Disordered" evidence="1">
    <location>
        <begin position="1"/>
        <end position="78"/>
    </location>
</feature>
<organism evidence="2 3">
    <name type="scientific">Coccomyxa subellipsoidea</name>
    <dbReference type="NCBI Taxonomy" id="248742"/>
    <lineage>
        <taxon>Eukaryota</taxon>
        <taxon>Viridiplantae</taxon>
        <taxon>Chlorophyta</taxon>
        <taxon>core chlorophytes</taxon>
        <taxon>Trebouxiophyceae</taxon>
        <taxon>Trebouxiophyceae incertae sedis</taxon>
        <taxon>Coccomyxaceae</taxon>
        <taxon>Coccomyxa</taxon>
    </lineage>
</organism>
<proteinExistence type="predicted"/>
<dbReference type="Proteomes" id="UP001491310">
    <property type="component" value="Unassembled WGS sequence"/>
</dbReference>
<evidence type="ECO:0000256" key="1">
    <source>
        <dbReference type="SAM" id="MobiDB-lite"/>
    </source>
</evidence>
<protein>
    <recommendedName>
        <fullName evidence="4">BZIP domain-containing protein</fullName>
    </recommendedName>
</protein>